<dbReference type="Gene3D" id="3.20.20.70">
    <property type="entry name" value="Aldolase class I"/>
    <property type="match status" value="1"/>
</dbReference>
<dbReference type="InterPro" id="IPR029056">
    <property type="entry name" value="Ribokinase-like"/>
</dbReference>
<evidence type="ECO:0000256" key="13">
    <source>
        <dbReference type="ARBA" id="ARBA00047334"/>
    </source>
</evidence>
<evidence type="ECO:0000256" key="3">
    <source>
        <dbReference type="ARBA" id="ARBA00003814"/>
    </source>
</evidence>
<dbReference type="PANTHER" id="PTHR20857:SF23">
    <property type="entry name" value="THIAMINE BIOSYNTHETIC BIFUNCTIONAL ENZYME"/>
    <property type="match status" value="1"/>
</dbReference>
<comment type="catalytic activity">
    <reaction evidence="13">
        <text>4-methyl-5-(2-phosphooxyethyl)-thiazole + 4-amino-2-methyl-5-(diphosphooxymethyl)pyrimidine + H(+) = thiamine phosphate + diphosphate</text>
        <dbReference type="Rhea" id="RHEA:22328"/>
        <dbReference type="ChEBI" id="CHEBI:15378"/>
        <dbReference type="ChEBI" id="CHEBI:33019"/>
        <dbReference type="ChEBI" id="CHEBI:37575"/>
        <dbReference type="ChEBI" id="CHEBI:57841"/>
        <dbReference type="ChEBI" id="CHEBI:58296"/>
        <dbReference type="EC" id="2.5.1.3"/>
    </reaction>
</comment>
<comment type="function">
    <text evidence="3">Condenses 4-methyl-5-(beta-hydroxyethyl)thiazole monophosphate (THZ-P) and 2-methyl-4-amino-5-hydroxymethyl pyrimidine pyrophosphate (HMP-PP) to form thiamine monophosphate (TMP).</text>
</comment>
<keyword evidence="9" id="KW-0418">Kinase</keyword>
<evidence type="ECO:0000256" key="10">
    <source>
        <dbReference type="ARBA" id="ARBA00022840"/>
    </source>
</evidence>
<evidence type="ECO:0000256" key="8">
    <source>
        <dbReference type="ARBA" id="ARBA00022741"/>
    </source>
</evidence>
<dbReference type="HAMAP" id="MF_00228">
    <property type="entry name" value="Thz_kinase"/>
    <property type="match status" value="1"/>
</dbReference>
<comment type="pathway">
    <text evidence="4">Cofactor biosynthesis; thiamine diphosphate biosynthesis; 4-methyl-5-(2-phosphoethyl)-thiazole from 5-(2-hydroxyethyl)-4-methylthiazole: step 1/1.</text>
</comment>
<dbReference type="GO" id="GO:0004789">
    <property type="term" value="F:thiamine-phosphate diphosphorylase activity"/>
    <property type="evidence" value="ECO:0007669"/>
    <property type="project" value="UniProtKB-EC"/>
</dbReference>
<evidence type="ECO:0000256" key="15">
    <source>
        <dbReference type="ARBA" id="ARBA00047883"/>
    </source>
</evidence>
<dbReference type="CDD" id="cd00564">
    <property type="entry name" value="TMP_TenI"/>
    <property type="match status" value="1"/>
</dbReference>
<keyword evidence="20" id="KW-1185">Reference proteome</keyword>
<evidence type="ECO:0000256" key="1">
    <source>
        <dbReference type="ARBA" id="ARBA00001771"/>
    </source>
</evidence>
<dbReference type="InterPro" id="IPR022998">
    <property type="entry name" value="ThiamineP_synth_TenI"/>
</dbReference>
<comment type="similarity">
    <text evidence="16">In the C-terminal section; belongs to the Thz kinase family.</text>
</comment>
<dbReference type="PANTHER" id="PTHR20857">
    <property type="entry name" value="THIAMINE-PHOSPHATE PYROPHOSPHORYLASE"/>
    <property type="match status" value="1"/>
</dbReference>
<evidence type="ECO:0000256" key="14">
    <source>
        <dbReference type="ARBA" id="ARBA00047851"/>
    </source>
</evidence>
<evidence type="ECO:0000256" key="4">
    <source>
        <dbReference type="ARBA" id="ARBA00004868"/>
    </source>
</evidence>
<evidence type="ECO:0000313" key="19">
    <source>
        <dbReference type="EMBL" id="KAL1588609.1"/>
    </source>
</evidence>
<dbReference type="GO" id="GO:0005524">
    <property type="term" value="F:ATP binding"/>
    <property type="evidence" value="ECO:0007669"/>
    <property type="project" value="UniProtKB-KW"/>
</dbReference>
<evidence type="ECO:0000256" key="12">
    <source>
        <dbReference type="ARBA" id="ARBA00022977"/>
    </source>
</evidence>
<dbReference type="NCBIfam" id="TIGR00693">
    <property type="entry name" value="thiE"/>
    <property type="match status" value="1"/>
</dbReference>
<dbReference type="PRINTS" id="PR01099">
    <property type="entry name" value="HYETHTZKNASE"/>
</dbReference>
<dbReference type="GO" id="GO:0004417">
    <property type="term" value="F:hydroxyethylthiazole kinase activity"/>
    <property type="evidence" value="ECO:0007669"/>
    <property type="project" value="UniProtKB-EC"/>
</dbReference>
<proteinExistence type="inferred from homology"/>
<evidence type="ECO:0000259" key="18">
    <source>
        <dbReference type="Pfam" id="PF02581"/>
    </source>
</evidence>
<name>A0AB34KU89_9PEZI</name>
<dbReference type="SUPFAM" id="SSF53613">
    <property type="entry name" value="Ribokinase-like"/>
    <property type="match status" value="1"/>
</dbReference>
<dbReference type="GO" id="GO:0009228">
    <property type="term" value="P:thiamine biosynthetic process"/>
    <property type="evidence" value="ECO:0007669"/>
    <property type="project" value="UniProtKB-KW"/>
</dbReference>
<dbReference type="SUPFAM" id="SSF51391">
    <property type="entry name" value="Thiamin phosphate synthase"/>
    <property type="match status" value="1"/>
</dbReference>
<accession>A0AB34KU89</accession>
<comment type="catalytic activity">
    <reaction evidence="14">
        <text>2-(2-carboxy-4-methylthiazol-5-yl)ethyl phosphate + 4-amino-2-methyl-5-(diphosphooxymethyl)pyrimidine + 2 H(+) = thiamine phosphate + CO2 + diphosphate</text>
        <dbReference type="Rhea" id="RHEA:47848"/>
        <dbReference type="ChEBI" id="CHEBI:15378"/>
        <dbReference type="ChEBI" id="CHEBI:16526"/>
        <dbReference type="ChEBI" id="CHEBI:33019"/>
        <dbReference type="ChEBI" id="CHEBI:37575"/>
        <dbReference type="ChEBI" id="CHEBI:57841"/>
        <dbReference type="ChEBI" id="CHEBI:62890"/>
        <dbReference type="EC" id="2.5.1.3"/>
    </reaction>
</comment>
<comment type="similarity">
    <text evidence="17">In the N-terminal section; belongs to the thiamine-phosphate synthase family.</text>
</comment>
<evidence type="ECO:0000256" key="5">
    <source>
        <dbReference type="ARBA" id="ARBA00005165"/>
    </source>
</evidence>
<keyword evidence="6" id="KW-0808">Transferase</keyword>
<dbReference type="Pfam" id="PF02581">
    <property type="entry name" value="TMP-TENI"/>
    <property type="match status" value="1"/>
</dbReference>
<comment type="catalytic activity">
    <reaction evidence="15">
        <text>2-[(2R,5Z)-2-carboxy-4-methylthiazol-5(2H)-ylidene]ethyl phosphate + 4-amino-2-methyl-5-(diphosphooxymethyl)pyrimidine + 2 H(+) = thiamine phosphate + CO2 + diphosphate</text>
        <dbReference type="Rhea" id="RHEA:47844"/>
        <dbReference type="ChEBI" id="CHEBI:15378"/>
        <dbReference type="ChEBI" id="CHEBI:16526"/>
        <dbReference type="ChEBI" id="CHEBI:33019"/>
        <dbReference type="ChEBI" id="CHEBI:37575"/>
        <dbReference type="ChEBI" id="CHEBI:57841"/>
        <dbReference type="ChEBI" id="CHEBI:62899"/>
        <dbReference type="EC" id="2.5.1.3"/>
    </reaction>
</comment>
<dbReference type="GeneID" id="96004178"/>
<comment type="caution">
    <text evidence="19">The sequence shown here is derived from an EMBL/GenBank/DDBJ whole genome shotgun (WGS) entry which is preliminary data.</text>
</comment>
<dbReference type="NCBIfam" id="TIGR00694">
    <property type="entry name" value="thiM"/>
    <property type="match status" value="1"/>
</dbReference>
<evidence type="ECO:0000256" key="6">
    <source>
        <dbReference type="ARBA" id="ARBA00022679"/>
    </source>
</evidence>
<dbReference type="GO" id="GO:0000287">
    <property type="term" value="F:magnesium ion binding"/>
    <property type="evidence" value="ECO:0007669"/>
    <property type="project" value="InterPro"/>
</dbReference>
<dbReference type="Proteomes" id="UP000803884">
    <property type="component" value="Unassembled WGS sequence"/>
</dbReference>
<dbReference type="NCBIfam" id="NF006830">
    <property type="entry name" value="PRK09355.1"/>
    <property type="match status" value="1"/>
</dbReference>
<dbReference type="CDD" id="cd01170">
    <property type="entry name" value="THZ_kinase"/>
    <property type="match status" value="1"/>
</dbReference>
<comment type="catalytic activity">
    <reaction evidence="1">
        <text>5-(2-hydroxyethyl)-4-methylthiazole + ATP = 4-methyl-5-(2-phosphooxyethyl)-thiazole + ADP + H(+)</text>
        <dbReference type="Rhea" id="RHEA:24212"/>
        <dbReference type="ChEBI" id="CHEBI:15378"/>
        <dbReference type="ChEBI" id="CHEBI:17957"/>
        <dbReference type="ChEBI" id="CHEBI:30616"/>
        <dbReference type="ChEBI" id="CHEBI:58296"/>
        <dbReference type="ChEBI" id="CHEBI:456216"/>
        <dbReference type="EC" id="2.7.1.50"/>
    </reaction>
</comment>
<sequence length="517" mass="53809">MAPPPVDYSLYLVTDSTPAILGDKDLVAVVKAAVEGGATIVQYRDKKSDTAQLVHNARELHKVTKPANVPLLINDRVDVALRAGVEGVHVGQDDMDLKGARELLGPDAIIGVSTNTEEEALRAARDGADYIGIGTVNATQTKDNIKSIIDTRGVQRILTTLVENKLGHVKTVCIGGMNAANSQRILYQSATPEKQLDGVAIVSAIMASTDARAASENLRSLIATPPPFAPNSKPQALTRDALVAAVPALIARTAAKKPLCHNMTNLVVQNFAANVALAVGASPIMSNNGLEAPDLAALGGSLVINMGTTTPEIRANHLKALAAYNAVGGPVVLDPVGAGATQQRREGVAALMAGGYFDLIKGNEGEIRTVSGAAGVKQHGVDSGAAQLSDAQRIEVVKTLARRERNVVLMTGSTDVVSDGKRTFLVRNGHEFLGEITGSGCTLGTTIASVLAVETEDKLLAALAGILLYEIAAEKAAETASGPGTFIPAFIDALYHLREASKRGDGAWAEGAKVEIV</sequence>
<keyword evidence="12" id="KW-0784">Thiamine biosynthesis</keyword>
<evidence type="ECO:0000313" key="20">
    <source>
        <dbReference type="Proteomes" id="UP000803884"/>
    </source>
</evidence>
<keyword evidence="10" id="KW-0067">ATP-binding</keyword>
<dbReference type="InterPro" id="IPR034291">
    <property type="entry name" value="TMP_synthase"/>
</dbReference>
<evidence type="ECO:0000256" key="16">
    <source>
        <dbReference type="ARBA" id="ARBA00061146"/>
    </source>
</evidence>
<dbReference type="GO" id="GO:0005737">
    <property type="term" value="C:cytoplasm"/>
    <property type="evidence" value="ECO:0007669"/>
    <property type="project" value="TreeGrafter"/>
</dbReference>
<dbReference type="RefSeq" id="XP_069231714.1">
    <property type="nucleotide sequence ID" value="XM_069371340.1"/>
</dbReference>
<dbReference type="Pfam" id="PF02110">
    <property type="entry name" value="HK"/>
    <property type="match status" value="1"/>
</dbReference>
<evidence type="ECO:0000256" key="9">
    <source>
        <dbReference type="ARBA" id="ARBA00022777"/>
    </source>
</evidence>
<dbReference type="HAMAP" id="MF_00097">
    <property type="entry name" value="TMP_synthase"/>
    <property type="match status" value="1"/>
</dbReference>
<protein>
    <recommendedName>
        <fullName evidence="18">Thiamine phosphate synthase/TenI domain-containing protein</fullName>
    </recommendedName>
</protein>
<dbReference type="InterPro" id="IPR000417">
    <property type="entry name" value="Hyethyz_kinase"/>
</dbReference>
<organism evidence="19 20">
    <name type="scientific">Cladosporium halotolerans</name>
    <dbReference type="NCBI Taxonomy" id="1052096"/>
    <lineage>
        <taxon>Eukaryota</taxon>
        <taxon>Fungi</taxon>
        <taxon>Dikarya</taxon>
        <taxon>Ascomycota</taxon>
        <taxon>Pezizomycotina</taxon>
        <taxon>Dothideomycetes</taxon>
        <taxon>Dothideomycetidae</taxon>
        <taxon>Cladosporiales</taxon>
        <taxon>Cladosporiaceae</taxon>
        <taxon>Cladosporium</taxon>
    </lineage>
</organism>
<comment type="cofactor">
    <cofactor evidence="2">
        <name>Mg(2+)</name>
        <dbReference type="ChEBI" id="CHEBI:18420"/>
    </cofactor>
</comment>
<dbReference type="InterPro" id="IPR013785">
    <property type="entry name" value="Aldolase_TIM"/>
</dbReference>
<evidence type="ECO:0000256" key="2">
    <source>
        <dbReference type="ARBA" id="ARBA00001946"/>
    </source>
</evidence>
<evidence type="ECO:0000256" key="7">
    <source>
        <dbReference type="ARBA" id="ARBA00022723"/>
    </source>
</evidence>
<reference evidence="19 20" key="1">
    <citation type="journal article" date="2020" name="Microbiol. Resour. Announc.">
        <title>Draft Genome Sequence of a Cladosporium Species Isolated from the Mesophotic Ascidian Didemnum maculosum.</title>
        <authorList>
            <person name="Gioti A."/>
            <person name="Siaperas R."/>
            <person name="Nikolaivits E."/>
            <person name="Le Goff G."/>
            <person name="Ouazzani J."/>
            <person name="Kotoulas G."/>
            <person name="Topakas E."/>
        </authorList>
    </citation>
    <scope>NUCLEOTIDE SEQUENCE [LARGE SCALE GENOMIC DNA]</scope>
    <source>
        <strain evidence="19 20">TM138-S3</strain>
    </source>
</reference>
<dbReference type="InterPro" id="IPR036206">
    <property type="entry name" value="ThiamineP_synth_sf"/>
</dbReference>
<keyword evidence="7" id="KW-0479">Metal-binding</keyword>
<gene>
    <name evidence="19" type="ORF">WHR41_02734</name>
</gene>
<dbReference type="Gene3D" id="3.40.1190.20">
    <property type="match status" value="1"/>
</dbReference>
<evidence type="ECO:0000256" key="17">
    <source>
        <dbReference type="ARBA" id="ARBA00061283"/>
    </source>
</evidence>
<keyword evidence="11" id="KW-0460">Magnesium</keyword>
<dbReference type="FunFam" id="3.20.20.70:FF:000104">
    <property type="entry name" value="Thiamine biosynthetic bifunctional enzyme"/>
    <property type="match status" value="1"/>
</dbReference>
<keyword evidence="8" id="KW-0547">Nucleotide-binding</keyword>
<comment type="pathway">
    <text evidence="5">Cofactor biosynthesis; thiamine diphosphate biosynthesis; thiamine phosphate from 4-amino-2-methyl-5-diphosphomethylpyrimidine and 4-methyl-5-(2-phosphoethyl)-thiazole: step 1/1.</text>
</comment>
<evidence type="ECO:0000256" key="11">
    <source>
        <dbReference type="ARBA" id="ARBA00022842"/>
    </source>
</evidence>
<dbReference type="EMBL" id="JAAQHG020000006">
    <property type="protein sequence ID" value="KAL1588609.1"/>
    <property type="molecule type" value="Genomic_DNA"/>
</dbReference>
<feature type="domain" description="Thiamine phosphate synthase/TenI" evidence="18">
    <location>
        <begin position="10"/>
        <end position="205"/>
    </location>
</feature>
<dbReference type="AlphaFoldDB" id="A0AB34KU89"/>